<dbReference type="SUPFAM" id="SSF49695">
    <property type="entry name" value="gamma-Crystallin-like"/>
    <property type="match status" value="1"/>
</dbReference>
<feature type="domain" description="Beta/gamma crystallin 'Greek key'" evidence="3">
    <location>
        <begin position="31"/>
        <end position="70"/>
    </location>
</feature>
<proteinExistence type="inferred from homology"/>
<evidence type="ECO:0000256" key="1">
    <source>
        <dbReference type="ARBA" id="ARBA00009646"/>
    </source>
</evidence>
<dbReference type="Gene3D" id="2.60.20.10">
    <property type="entry name" value="Crystallins"/>
    <property type="match status" value="1"/>
</dbReference>
<dbReference type="AlphaFoldDB" id="A0A8J7F2V4"/>
<organism evidence="4 5">
    <name type="scientific">Plectonema cf. radiosum LEGE 06105</name>
    <dbReference type="NCBI Taxonomy" id="945769"/>
    <lineage>
        <taxon>Bacteria</taxon>
        <taxon>Bacillati</taxon>
        <taxon>Cyanobacteriota</taxon>
        <taxon>Cyanophyceae</taxon>
        <taxon>Oscillatoriophycideae</taxon>
        <taxon>Oscillatoriales</taxon>
        <taxon>Microcoleaceae</taxon>
        <taxon>Plectonema</taxon>
    </lineage>
</organism>
<keyword evidence="2" id="KW-0677">Repeat</keyword>
<dbReference type="PROSITE" id="PS50915">
    <property type="entry name" value="CRYSTALLIN_BETA_GAMMA"/>
    <property type="match status" value="1"/>
</dbReference>
<dbReference type="InterPro" id="IPR001064">
    <property type="entry name" value="Beta/gamma_crystallin"/>
</dbReference>
<evidence type="ECO:0000313" key="5">
    <source>
        <dbReference type="Proteomes" id="UP000620559"/>
    </source>
</evidence>
<comment type="caution">
    <text evidence="4">The sequence shown here is derived from an EMBL/GenBank/DDBJ whole genome shotgun (WGS) entry which is preliminary data.</text>
</comment>
<protein>
    <recommendedName>
        <fullName evidence="3">Beta/gamma crystallin 'Greek key' domain-containing protein</fullName>
    </recommendedName>
</protein>
<reference evidence="4" key="1">
    <citation type="submission" date="2020-10" db="EMBL/GenBank/DDBJ databases">
        <authorList>
            <person name="Castelo-Branco R."/>
            <person name="Eusebio N."/>
            <person name="Adriana R."/>
            <person name="Vieira A."/>
            <person name="Brugerolle De Fraissinette N."/>
            <person name="Rezende De Castro R."/>
            <person name="Schneider M.P."/>
            <person name="Vasconcelos V."/>
            <person name="Leao P.N."/>
        </authorList>
    </citation>
    <scope>NUCLEOTIDE SEQUENCE</scope>
    <source>
        <strain evidence="4">LEGE 06105</strain>
    </source>
</reference>
<dbReference type="EMBL" id="JADEWL010000041">
    <property type="protein sequence ID" value="MBE9213780.1"/>
    <property type="molecule type" value="Genomic_DNA"/>
</dbReference>
<name>A0A8J7F2V4_9CYAN</name>
<keyword evidence="5" id="KW-1185">Reference proteome</keyword>
<evidence type="ECO:0000259" key="3">
    <source>
        <dbReference type="PROSITE" id="PS50915"/>
    </source>
</evidence>
<evidence type="ECO:0000313" key="4">
    <source>
        <dbReference type="EMBL" id="MBE9213780.1"/>
    </source>
</evidence>
<gene>
    <name evidence="4" type="ORF">IQ247_14080</name>
</gene>
<accession>A0A8J7F2V4</accession>
<dbReference type="InterPro" id="IPR011024">
    <property type="entry name" value="G_crystallin-like"/>
</dbReference>
<evidence type="ECO:0000256" key="2">
    <source>
        <dbReference type="ARBA" id="ARBA00022737"/>
    </source>
</evidence>
<sequence>MSNINKKSPSFQEVIGVQDISHESAAACSGGQIILYDGTSYTGESFYRQDGSYSTLGSFNNRASSYNVLSGSWNAYSGTNFTSSEWYGPSGGGSLRLTGAGNLSSIYNNSISSIKRN</sequence>
<comment type="similarity">
    <text evidence="1">Belongs to the beta/gamma-crystallin family.</text>
</comment>
<dbReference type="Proteomes" id="UP000620559">
    <property type="component" value="Unassembled WGS sequence"/>
</dbReference>